<evidence type="ECO:0000313" key="2">
    <source>
        <dbReference type="EMBL" id="CAH1724526.1"/>
    </source>
</evidence>
<accession>A0A9P0NJU9</accession>
<dbReference type="Proteomes" id="UP001154329">
    <property type="component" value="Chromosome 2"/>
</dbReference>
<name>A0A9P0NJU9_APHGO</name>
<evidence type="ECO:0000313" key="3">
    <source>
        <dbReference type="Proteomes" id="UP001154329"/>
    </source>
</evidence>
<reference evidence="2" key="2">
    <citation type="submission" date="2022-10" db="EMBL/GenBank/DDBJ databases">
        <authorList>
            <consortium name="ENA_rothamsted_submissions"/>
            <consortium name="culmorum"/>
            <person name="King R."/>
        </authorList>
    </citation>
    <scope>NUCLEOTIDE SEQUENCE</scope>
</reference>
<feature type="domain" description="C2H2-type" evidence="1">
    <location>
        <begin position="372"/>
        <end position="392"/>
    </location>
</feature>
<gene>
    <name evidence="2" type="ORF">APHIGO_LOCUS5798</name>
</gene>
<evidence type="ECO:0000259" key="1">
    <source>
        <dbReference type="PROSITE" id="PS00028"/>
    </source>
</evidence>
<dbReference type="AlphaFoldDB" id="A0A9P0NJU9"/>
<dbReference type="InterPro" id="IPR013087">
    <property type="entry name" value="Znf_C2H2_type"/>
</dbReference>
<keyword evidence="3" id="KW-1185">Reference proteome</keyword>
<dbReference type="SMART" id="SM00355">
    <property type="entry name" value="ZnF_C2H2"/>
    <property type="match status" value="2"/>
</dbReference>
<dbReference type="EMBL" id="OU899035">
    <property type="protein sequence ID" value="CAH1724526.1"/>
    <property type="molecule type" value="Genomic_DNA"/>
</dbReference>
<dbReference type="PROSITE" id="PS00028">
    <property type="entry name" value="ZINC_FINGER_C2H2_1"/>
    <property type="match status" value="1"/>
</dbReference>
<proteinExistence type="predicted"/>
<protein>
    <recommendedName>
        <fullName evidence="1">C2H2-type domain-containing protein</fullName>
    </recommendedName>
</protein>
<sequence length="398" mass="46671">MDDHDEIKKKNTDLIQHEIPQNCIKKTRKYKRKVKYKYESRYTKLSQFMTFHCQICSSKKYTVFSSYKEHMANWHGVAPKTLNEQFLESIKKERKYKPRIKKSNTVITEVEKQMPLELKNDDSKVSENSAKNKFYSGTKQRRKYKPRIKKSNTVITEVENPSLLELKNDDNKISENSTDHIKPEKSYQIPINSNSCVSHKSMTLDDNITLDTSDEAGTNADTSNNKNESLNVLNDNCTISIPANDNINSMDVVDNDTSTLQDFASVSDFEKHQQCNIYENLIICQNQKNVMACEPKEHYINANYNELFNSEIIPPSIPSKDTWTPDENHMKALNEICVVQQPFYCGFCKEMCEQYDHYQLNQWCSFNENLKCHVCYQEFSDRKQLELHEREHVKLHFC</sequence>
<reference evidence="2" key="1">
    <citation type="submission" date="2022-02" db="EMBL/GenBank/DDBJ databases">
        <authorList>
            <person name="King R."/>
        </authorList>
    </citation>
    <scope>NUCLEOTIDE SEQUENCE</scope>
</reference>
<organism evidence="2 3">
    <name type="scientific">Aphis gossypii</name>
    <name type="common">Cotton aphid</name>
    <dbReference type="NCBI Taxonomy" id="80765"/>
    <lineage>
        <taxon>Eukaryota</taxon>
        <taxon>Metazoa</taxon>
        <taxon>Ecdysozoa</taxon>
        <taxon>Arthropoda</taxon>
        <taxon>Hexapoda</taxon>
        <taxon>Insecta</taxon>
        <taxon>Pterygota</taxon>
        <taxon>Neoptera</taxon>
        <taxon>Paraneoptera</taxon>
        <taxon>Hemiptera</taxon>
        <taxon>Sternorrhyncha</taxon>
        <taxon>Aphidomorpha</taxon>
        <taxon>Aphidoidea</taxon>
        <taxon>Aphididae</taxon>
        <taxon>Aphidini</taxon>
        <taxon>Aphis</taxon>
        <taxon>Aphis</taxon>
    </lineage>
</organism>